<dbReference type="AlphaFoldDB" id="A0A4Q9LZR8"/>
<sequence>MVEAEKFRKNDELENESNPVYRVMTWDGIVTKYHNLYLKNCQMVSFDHQRRLEGDRNYSDGVIKRAVIYEK</sequence>
<accession>A0A4Q9LZR8</accession>
<organism evidence="1 2">
    <name type="scientific">Hamiltosporidium tvaerminnensis</name>
    <dbReference type="NCBI Taxonomy" id="1176355"/>
    <lineage>
        <taxon>Eukaryota</taxon>
        <taxon>Fungi</taxon>
        <taxon>Fungi incertae sedis</taxon>
        <taxon>Microsporidia</taxon>
        <taxon>Dubosqiidae</taxon>
        <taxon>Hamiltosporidium</taxon>
    </lineage>
</organism>
<evidence type="ECO:0000313" key="1">
    <source>
        <dbReference type="EMBL" id="TBU16548.1"/>
    </source>
</evidence>
<dbReference type="Proteomes" id="UP000292282">
    <property type="component" value="Unassembled WGS sequence"/>
</dbReference>
<proteinExistence type="predicted"/>
<dbReference type="VEuPathDB" id="MicrosporidiaDB:CWI38_0296p0030"/>
<keyword evidence="2" id="KW-1185">Reference proteome</keyword>
<evidence type="ECO:0000313" key="2">
    <source>
        <dbReference type="Proteomes" id="UP000292282"/>
    </source>
</evidence>
<dbReference type="OrthoDB" id="2192644at2759"/>
<comment type="caution">
    <text evidence="1">The sequence shown here is derived from an EMBL/GenBank/DDBJ whole genome shotgun (WGS) entry which is preliminary data.</text>
</comment>
<gene>
    <name evidence="1" type="ORF">CWI38_0296p0030</name>
</gene>
<reference evidence="1 2" key="1">
    <citation type="submission" date="2017-12" db="EMBL/GenBank/DDBJ databases">
        <authorList>
            <person name="Pombert J.-F."/>
            <person name="Haag K.L."/>
            <person name="Ebert D."/>
        </authorList>
    </citation>
    <scope>NUCLEOTIDE SEQUENCE [LARGE SCALE GENOMIC DNA]</scope>
    <source>
        <strain evidence="1">IL-G-3</strain>
    </source>
</reference>
<protein>
    <submittedName>
        <fullName evidence="1">Uncharacterized protein</fullName>
    </submittedName>
</protein>
<name>A0A4Q9LZR8_9MICR</name>
<dbReference type="EMBL" id="PITK01000296">
    <property type="protein sequence ID" value="TBU16548.1"/>
    <property type="molecule type" value="Genomic_DNA"/>
</dbReference>